<name>A0AAV6I952_9ERIC</name>
<feature type="domain" description="Myb/SANT-like DNA-binding" evidence="2">
    <location>
        <begin position="45"/>
        <end position="137"/>
    </location>
</feature>
<feature type="region of interest" description="Disordered" evidence="1">
    <location>
        <begin position="1"/>
        <end position="43"/>
    </location>
</feature>
<dbReference type="Proteomes" id="UP000823749">
    <property type="component" value="Chromosome 12"/>
</dbReference>
<dbReference type="Pfam" id="PF13837">
    <property type="entry name" value="Myb_DNA-bind_4"/>
    <property type="match status" value="1"/>
</dbReference>
<dbReference type="GO" id="GO:0005634">
    <property type="term" value="C:nucleus"/>
    <property type="evidence" value="ECO:0007669"/>
    <property type="project" value="TreeGrafter"/>
</dbReference>
<keyword evidence="4" id="KW-1185">Reference proteome</keyword>
<proteinExistence type="predicted"/>
<reference evidence="3" key="1">
    <citation type="submission" date="2020-08" db="EMBL/GenBank/DDBJ databases">
        <title>Plant Genome Project.</title>
        <authorList>
            <person name="Zhang R.-G."/>
        </authorList>
    </citation>
    <scope>NUCLEOTIDE SEQUENCE</scope>
    <source>
        <strain evidence="3">WSP0</strain>
        <tissue evidence="3">Leaf</tissue>
    </source>
</reference>
<organism evidence="3 4">
    <name type="scientific">Rhododendron griersonianum</name>
    <dbReference type="NCBI Taxonomy" id="479676"/>
    <lineage>
        <taxon>Eukaryota</taxon>
        <taxon>Viridiplantae</taxon>
        <taxon>Streptophyta</taxon>
        <taxon>Embryophyta</taxon>
        <taxon>Tracheophyta</taxon>
        <taxon>Spermatophyta</taxon>
        <taxon>Magnoliopsida</taxon>
        <taxon>eudicotyledons</taxon>
        <taxon>Gunneridae</taxon>
        <taxon>Pentapetalae</taxon>
        <taxon>asterids</taxon>
        <taxon>Ericales</taxon>
        <taxon>Ericaceae</taxon>
        <taxon>Ericoideae</taxon>
        <taxon>Rhodoreae</taxon>
        <taxon>Rhododendron</taxon>
    </lineage>
</organism>
<dbReference type="InterPro" id="IPR044822">
    <property type="entry name" value="Myb_DNA-bind_4"/>
</dbReference>
<dbReference type="PANTHER" id="PTHR31307">
    <property type="entry name" value="TRIHELIX TRANSCRIPTION FACTOR ASIL2"/>
    <property type="match status" value="1"/>
</dbReference>
<protein>
    <recommendedName>
        <fullName evidence="2">Myb/SANT-like DNA-binding domain-containing protein</fullName>
    </recommendedName>
</protein>
<dbReference type="AlphaFoldDB" id="A0AAV6I952"/>
<feature type="compositionally biased region" description="Basic and acidic residues" evidence="1">
    <location>
        <begin position="162"/>
        <end position="172"/>
    </location>
</feature>
<evidence type="ECO:0000313" key="4">
    <source>
        <dbReference type="Proteomes" id="UP000823749"/>
    </source>
</evidence>
<gene>
    <name evidence="3" type="ORF">RHGRI_035413</name>
</gene>
<feature type="region of interest" description="Disordered" evidence="1">
    <location>
        <begin position="141"/>
        <end position="174"/>
    </location>
</feature>
<comment type="caution">
    <text evidence="3">The sequence shown here is derived from an EMBL/GenBank/DDBJ whole genome shotgun (WGS) entry which is preliminary data.</text>
</comment>
<evidence type="ECO:0000259" key="2">
    <source>
        <dbReference type="Pfam" id="PF13837"/>
    </source>
</evidence>
<dbReference type="EMBL" id="JACTNZ010000012">
    <property type="protein sequence ID" value="KAG5523604.1"/>
    <property type="molecule type" value="Genomic_DNA"/>
</dbReference>
<accession>A0AAV6I952</accession>
<dbReference type="GO" id="GO:0000976">
    <property type="term" value="F:transcription cis-regulatory region binding"/>
    <property type="evidence" value="ECO:0007669"/>
    <property type="project" value="TreeGrafter"/>
</dbReference>
<feature type="compositionally biased region" description="Low complexity" evidence="1">
    <location>
        <begin position="12"/>
        <end position="32"/>
    </location>
</feature>
<evidence type="ECO:0000256" key="1">
    <source>
        <dbReference type="SAM" id="MobiDB-lite"/>
    </source>
</evidence>
<evidence type="ECO:0000313" key="3">
    <source>
        <dbReference type="EMBL" id="KAG5523604.1"/>
    </source>
</evidence>
<sequence>MEEDNDDEDYHSQSSSSDSASASSSPPLNNTGKNGGGGGGRCIDDCWSEGATSVLIDAWGKRYLERNRQHIQPEDWNEVAETVSSRQNNTRTLEKTGIQCVNRMDRVKRQYKEEKQKIIAAGGGPSNWPFFERMDRLIGSTGKKQNHQKQKQWESSDGSLPEPKRMRTDRELNWNWNRNSEAKVSGSSEGRGRNWGDSVSELTRAVGEFVEVYERVENSKLERGMEMEKQRMEFEKGIEKQRMQFLKDAQLDIAQMNQKSKAGFSERGQGRRKDCGDSVSELTRAVAEFVEAYERVENSKLERVMEMEKRKMEFEQGIELHRMQFLKDAQLEISQMNRNRKVEPNIKMLLFQTIMLISFYMAIRCLDVDYGFIIGNTITTSWVVTCSESDTVIGSYLDDLEGDAAIEAADAKKQDLTAACARAAAAGFTPGRLA</sequence>
<dbReference type="InterPro" id="IPR044823">
    <property type="entry name" value="ASIL1/2-like"/>
</dbReference>
<dbReference type="PANTHER" id="PTHR31307:SF4">
    <property type="entry name" value="TRIHELIX TRANSCRIPTION FACTOR ASIL2"/>
    <property type="match status" value="1"/>
</dbReference>